<name>A0A9Q5X623_BACTU</name>
<dbReference type="RefSeq" id="WP_087956094.1">
    <property type="nucleotide sequence ID" value="NZ_NFCY01000009.1"/>
</dbReference>
<dbReference type="AlphaFoldDB" id="A0A9Q5X623"/>
<evidence type="ECO:0000313" key="2">
    <source>
        <dbReference type="Proteomes" id="UP000194733"/>
    </source>
</evidence>
<reference evidence="1 2" key="1">
    <citation type="submission" date="2016-10" db="EMBL/GenBank/DDBJ databases">
        <title>Comparative genomics of Bacillus thuringiensis reveals a path to pathogens against multiple invertebrate hosts.</title>
        <authorList>
            <person name="Zheng J."/>
            <person name="Gao Q."/>
            <person name="Liu H."/>
            <person name="Peng D."/>
            <person name="Ruan L."/>
            <person name="Sun M."/>
        </authorList>
    </citation>
    <scope>NUCLEOTIDE SEQUENCE [LARGE SCALE GENOMIC DNA]</scope>
    <source>
        <strain evidence="1">BGSC 4BB1</strain>
    </source>
</reference>
<dbReference type="Proteomes" id="UP000194733">
    <property type="component" value="Unassembled WGS sequence"/>
</dbReference>
<gene>
    <name evidence="1" type="ORF">BK724_01825</name>
</gene>
<dbReference type="EMBL" id="NFCY01000009">
    <property type="protein sequence ID" value="OTX55327.1"/>
    <property type="molecule type" value="Genomic_DNA"/>
</dbReference>
<accession>A0A9Q5X623</accession>
<sequence>MNNILNRIKKDVNIELLNTLWPGFNRAAFALYDDKHVYVFHHPLFLNADNEYTVLKWDEQFKADTFILFKDYPTAIVNMNRYKDYESLFAVLVHELFHCYQYLNKESRFPNESLGFQYPIIEENIELRNKERICLYNAVHCKSQAEKNNYIKQFIELREQRAHFIKEEFITYECMVESIEGPAWYVEMNVHIAVCINDESETLRKYSGLILDSYDANYNIRKSCYSSGMLLCLLLDEIHPEWKTNFFNSDKSLYAFLKQNINVVLSLNNEFAISKETKQILHFVQNERDKEFKQFYKEKGYHLYIVGNIQLNSFNPMNVKLNKNKALHKTFLSVRIHNKTYMINQPVLASFEEDFKNMTQVHIIMNEKPIETNNGWNVVGIGDIEAEYEEEKNSIFLYLKS</sequence>
<comment type="caution">
    <text evidence="1">The sequence shown here is derived from an EMBL/GenBank/DDBJ whole genome shotgun (WGS) entry which is preliminary data.</text>
</comment>
<protein>
    <submittedName>
        <fullName evidence="1">Peptide ABC transporter permease</fullName>
    </submittedName>
</protein>
<organism evidence="1 2">
    <name type="scientific">Bacillus thuringiensis serovar sooncheon</name>
    <dbReference type="NCBI Taxonomy" id="180891"/>
    <lineage>
        <taxon>Bacteria</taxon>
        <taxon>Bacillati</taxon>
        <taxon>Bacillota</taxon>
        <taxon>Bacilli</taxon>
        <taxon>Bacillales</taxon>
        <taxon>Bacillaceae</taxon>
        <taxon>Bacillus</taxon>
        <taxon>Bacillus cereus group</taxon>
    </lineage>
</organism>
<evidence type="ECO:0000313" key="1">
    <source>
        <dbReference type="EMBL" id="OTX55327.1"/>
    </source>
</evidence>
<proteinExistence type="predicted"/>